<dbReference type="EMBL" id="HE797160">
    <property type="protein sequence ID" value="CCM04553.1"/>
    <property type="molecule type" value="Genomic_DNA"/>
</dbReference>
<feature type="domain" description="PPM-type phosphatase" evidence="1">
    <location>
        <begin position="113"/>
        <end position="496"/>
    </location>
</feature>
<protein>
    <recommendedName>
        <fullName evidence="1">PPM-type phosphatase domain-containing protein</fullName>
    </recommendedName>
</protein>
<reference evidence="2 3" key="1">
    <citation type="journal article" date="2012" name="Appl. Environ. Microbiol.">
        <title>Short-read sequencing for genomic analysis of the brown rot fungus Fibroporia radiculosa.</title>
        <authorList>
            <person name="Tang J.D."/>
            <person name="Perkins A.D."/>
            <person name="Sonstegard T.S."/>
            <person name="Schroeder S.G."/>
            <person name="Burgess S.C."/>
            <person name="Diehl S.V."/>
        </authorList>
    </citation>
    <scope>NUCLEOTIDE SEQUENCE [LARGE SCALE GENOMIC DNA]</scope>
    <source>
        <strain evidence="2 3">TFFH 294</strain>
    </source>
</reference>
<dbReference type="FunCoup" id="J4GCC6">
    <property type="interactions" value="178"/>
</dbReference>
<dbReference type="InParanoid" id="J4GCC6"/>
<dbReference type="Proteomes" id="UP000006352">
    <property type="component" value="Unassembled WGS sequence"/>
</dbReference>
<dbReference type="OrthoDB" id="420076at2759"/>
<dbReference type="Gene3D" id="3.60.40.10">
    <property type="entry name" value="PPM-type phosphatase domain"/>
    <property type="match status" value="1"/>
</dbReference>
<evidence type="ECO:0000313" key="3">
    <source>
        <dbReference type="Proteomes" id="UP000006352"/>
    </source>
</evidence>
<dbReference type="AlphaFoldDB" id="J4GCC6"/>
<dbReference type="CDD" id="cd00143">
    <property type="entry name" value="PP2Cc"/>
    <property type="match status" value="1"/>
</dbReference>
<dbReference type="InterPro" id="IPR036457">
    <property type="entry name" value="PPM-type-like_dom_sf"/>
</dbReference>
<accession>J4GCC6</accession>
<evidence type="ECO:0000313" key="2">
    <source>
        <dbReference type="EMBL" id="CCM04553.1"/>
    </source>
</evidence>
<proteinExistence type="predicted"/>
<name>J4GCC6_9APHY</name>
<dbReference type="GO" id="GO:0005739">
    <property type="term" value="C:mitochondrion"/>
    <property type="evidence" value="ECO:0007669"/>
    <property type="project" value="TreeGrafter"/>
</dbReference>
<dbReference type="RefSeq" id="XP_012183836.1">
    <property type="nucleotide sequence ID" value="XM_012328446.1"/>
</dbReference>
<dbReference type="PROSITE" id="PS51746">
    <property type="entry name" value="PPM_2"/>
    <property type="match status" value="1"/>
</dbReference>
<dbReference type="GeneID" id="24099464"/>
<sequence>MFLRYRSSRYTLWHAGPKIPLRTNGFRAGGLLLLTVWSATLLTTQNRRTLHLDHEEPRVHRIGKSELPDVSKPDAKVNINGILRRHEQSCFPEKGTGIARYDVAQYARYVHFAISMWLAAEGRSNNPIEDAHAEAILPVPSGHWSFFAVLDGHSGWETSTCLRENLIPATSGALADLYSRLNPHTPHADIPVLPSPDELDRTIRDAFKRLDDDIVHWAVDRVFASESRAAAVNLLGPAYAGACALLAFYDAYSCVLRIALTGDSRAVLGRRGTNKNGEPVYEVHVLSVEQDGRSLAEEFRLNAEHPGEAVVQNGRVLGMGPSRAFGDALYKWSLDVQWKLKREYLGRTPRPFIKTPPYFTAEPEVTQIEVRPGDFLILATDGLWESLTSSEAVGLVGLWSEHGYGHNGPSKTGEHRTLAVQELPVELSEDENDESVRYRQWGAKKQFVILDENAATHLLRNALGGADEDLASAIISMRAPRSRTYIDDITATVVFFE</sequence>
<dbReference type="STRING" id="599839.J4GCC6"/>
<dbReference type="InterPro" id="IPR001932">
    <property type="entry name" value="PPM-type_phosphatase-like_dom"/>
</dbReference>
<evidence type="ECO:0000259" key="1">
    <source>
        <dbReference type="PROSITE" id="PS51746"/>
    </source>
</evidence>
<dbReference type="PANTHER" id="PTHR13832:SF792">
    <property type="entry name" value="GM14286P"/>
    <property type="match status" value="1"/>
</dbReference>
<gene>
    <name evidence="2" type="ORF">FIBRA_06734</name>
</gene>
<dbReference type="InterPro" id="IPR015655">
    <property type="entry name" value="PP2C"/>
</dbReference>
<dbReference type="HOGENOM" id="CLU_021928_1_0_1"/>
<dbReference type="SUPFAM" id="SSF81606">
    <property type="entry name" value="PP2C-like"/>
    <property type="match status" value="1"/>
</dbReference>
<dbReference type="Pfam" id="PF00481">
    <property type="entry name" value="PP2C"/>
    <property type="match status" value="1"/>
</dbReference>
<dbReference type="PANTHER" id="PTHR13832">
    <property type="entry name" value="PROTEIN PHOSPHATASE 2C"/>
    <property type="match status" value="1"/>
</dbReference>
<organism evidence="2 3">
    <name type="scientific">Fibroporia radiculosa</name>
    <dbReference type="NCBI Taxonomy" id="599839"/>
    <lineage>
        <taxon>Eukaryota</taxon>
        <taxon>Fungi</taxon>
        <taxon>Dikarya</taxon>
        <taxon>Basidiomycota</taxon>
        <taxon>Agaricomycotina</taxon>
        <taxon>Agaricomycetes</taxon>
        <taxon>Polyporales</taxon>
        <taxon>Fibroporiaceae</taxon>
        <taxon>Fibroporia</taxon>
    </lineage>
</organism>
<keyword evidence="3" id="KW-1185">Reference proteome</keyword>
<dbReference type="GO" id="GO:0004741">
    <property type="term" value="F:[pyruvate dehydrogenase (acetyl-transferring)]-phosphatase activity"/>
    <property type="evidence" value="ECO:0007669"/>
    <property type="project" value="TreeGrafter"/>
</dbReference>
<dbReference type="SMART" id="SM00332">
    <property type="entry name" value="PP2Cc"/>
    <property type="match status" value="1"/>
</dbReference>